<comment type="subcellular location">
    <subcellularLocation>
        <location evidence="1">Membrane</location>
        <topology evidence="1">Multi-pass membrane protein</topology>
    </subcellularLocation>
</comment>
<name>A0A9P7ZM03_9HYPO</name>
<evidence type="ECO:0000256" key="5">
    <source>
        <dbReference type="ARBA" id="ARBA00038359"/>
    </source>
</evidence>
<dbReference type="PANTHER" id="PTHR33048">
    <property type="entry name" value="PTH11-LIKE INTEGRAL MEMBRANE PROTEIN (AFU_ORTHOLOGUE AFUA_5G11245)"/>
    <property type="match status" value="1"/>
</dbReference>
<dbReference type="Pfam" id="PF20684">
    <property type="entry name" value="Fung_rhodopsin"/>
    <property type="match status" value="1"/>
</dbReference>
<dbReference type="Proteomes" id="UP000887229">
    <property type="component" value="Unassembled WGS sequence"/>
</dbReference>
<keyword evidence="2 6" id="KW-0812">Transmembrane</keyword>
<feature type="transmembrane region" description="Helical" evidence="6">
    <location>
        <begin position="88"/>
        <end position="110"/>
    </location>
</feature>
<feature type="transmembrane region" description="Helical" evidence="6">
    <location>
        <begin position="43"/>
        <end position="68"/>
    </location>
</feature>
<sequence length="368" mass="41202">MMPSSQGPTALIVMWTLTAVTLMFVLLRVYTRQFVIHMFGADDIAYIIAGLFLLLYTSFFQVALNFGFGQSISVLELENIALAIKWEMVGQTFAVLGMAISKVSLGLFLLRLMVQQWHRIVIWAVMLSLFGCSVLTAVVFWIQRVPVEAIYDPRLKTPEACTIPITPFAVMLGVWCIVADFFFAIFPAIVIWGLNMKKKKKIIIASSMSLGVLAGVAGIIRTYEVAVGFTANYTEDTVSLIIWSAVEMCVTMICIGIPILRPLYRRIRYGSRSSTREGSYQRQREDSSLGPYELGGMTWAPGKGRPSAHESKLGIRTQIITDIQTSNGNNSDEHILSSVERRNLRSGNVVQPNRIQVKDDVKVEWNDR</sequence>
<gene>
    <name evidence="8" type="ORF">F5Z01DRAFT_687388</name>
</gene>
<dbReference type="GO" id="GO:0016020">
    <property type="term" value="C:membrane"/>
    <property type="evidence" value="ECO:0007669"/>
    <property type="project" value="UniProtKB-SubCell"/>
</dbReference>
<evidence type="ECO:0000256" key="2">
    <source>
        <dbReference type="ARBA" id="ARBA00022692"/>
    </source>
</evidence>
<dbReference type="AlphaFoldDB" id="A0A9P7ZM03"/>
<evidence type="ECO:0000313" key="8">
    <source>
        <dbReference type="EMBL" id="KAG9253968.1"/>
    </source>
</evidence>
<reference evidence="8" key="1">
    <citation type="journal article" date="2021" name="IMA Fungus">
        <title>Genomic characterization of three marine fungi, including Emericellopsis atlantica sp. nov. with signatures of a generalist lifestyle and marine biomass degradation.</title>
        <authorList>
            <person name="Hagestad O.C."/>
            <person name="Hou L."/>
            <person name="Andersen J.H."/>
            <person name="Hansen E.H."/>
            <person name="Altermark B."/>
            <person name="Li C."/>
            <person name="Kuhnert E."/>
            <person name="Cox R.J."/>
            <person name="Crous P.W."/>
            <person name="Spatafora J.W."/>
            <person name="Lail K."/>
            <person name="Amirebrahimi M."/>
            <person name="Lipzen A."/>
            <person name="Pangilinan J."/>
            <person name="Andreopoulos W."/>
            <person name="Hayes R.D."/>
            <person name="Ng V."/>
            <person name="Grigoriev I.V."/>
            <person name="Jackson S.A."/>
            <person name="Sutton T.D.S."/>
            <person name="Dobson A.D.W."/>
            <person name="Rama T."/>
        </authorList>
    </citation>
    <scope>NUCLEOTIDE SEQUENCE</scope>
    <source>
        <strain evidence="8">TS7</strain>
    </source>
</reference>
<comment type="caution">
    <text evidence="8">The sequence shown here is derived from an EMBL/GenBank/DDBJ whole genome shotgun (WGS) entry which is preliminary data.</text>
</comment>
<feature type="transmembrane region" description="Helical" evidence="6">
    <location>
        <begin position="12"/>
        <end position="31"/>
    </location>
</feature>
<feature type="domain" description="Rhodopsin" evidence="7">
    <location>
        <begin position="27"/>
        <end position="266"/>
    </location>
</feature>
<dbReference type="InterPro" id="IPR052337">
    <property type="entry name" value="SAT4-like"/>
</dbReference>
<dbReference type="RefSeq" id="XP_046117892.1">
    <property type="nucleotide sequence ID" value="XM_046266008.1"/>
</dbReference>
<evidence type="ECO:0000256" key="3">
    <source>
        <dbReference type="ARBA" id="ARBA00022989"/>
    </source>
</evidence>
<comment type="similarity">
    <text evidence="5">Belongs to the SAT4 family.</text>
</comment>
<dbReference type="PANTHER" id="PTHR33048:SF93">
    <property type="entry name" value="INTEGRAL MEMBRANE PROTEIN"/>
    <property type="match status" value="1"/>
</dbReference>
<evidence type="ECO:0000256" key="4">
    <source>
        <dbReference type="ARBA" id="ARBA00023136"/>
    </source>
</evidence>
<dbReference type="OrthoDB" id="3923077at2759"/>
<feature type="transmembrane region" description="Helical" evidence="6">
    <location>
        <begin position="163"/>
        <end position="190"/>
    </location>
</feature>
<feature type="transmembrane region" description="Helical" evidence="6">
    <location>
        <begin position="202"/>
        <end position="220"/>
    </location>
</feature>
<organism evidence="8 9">
    <name type="scientific">Emericellopsis atlantica</name>
    <dbReference type="NCBI Taxonomy" id="2614577"/>
    <lineage>
        <taxon>Eukaryota</taxon>
        <taxon>Fungi</taxon>
        <taxon>Dikarya</taxon>
        <taxon>Ascomycota</taxon>
        <taxon>Pezizomycotina</taxon>
        <taxon>Sordariomycetes</taxon>
        <taxon>Hypocreomycetidae</taxon>
        <taxon>Hypocreales</taxon>
        <taxon>Bionectriaceae</taxon>
        <taxon>Emericellopsis</taxon>
    </lineage>
</organism>
<dbReference type="InterPro" id="IPR049326">
    <property type="entry name" value="Rhodopsin_dom_fungi"/>
</dbReference>
<feature type="transmembrane region" description="Helical" evidence="6">
    <location>
        <begin position="122"/>
        <end position="143"/>
    </location>
</feature>
<evidence type="ECO:0000313" key="9">
    <source>
        <dbReference type="Proteomes" id="UP000887229"/>
    </source>
</evidence>
<dbReference type="GeneID" id="70296911"/>
<feature type="transmembrane region" description="Helical" evidence="6">
    <location>
        <begin position="240"/>
        <end position="264"/>
    </location>
</feature>
<protein>
    <recommendedName>
        <fullName evidence="7">Rhodopsin domain-containing protein</fullName>
    </recommendedName>
</protein>
<proteinExistence type="inferred from homology"/>
<accession>A0A9P7ZM03</accession>
<dbReference type="EMBL" id="MU251255">
    <property type="protein sequence ID" value="KAG9253968.1"/>
    <property type="molecule type" value="Genomic_DNA"/>
</dbReference>
<evidence type="ECO:0000256" key="6">
    <source>
        <dbReference type="SAM" id="Phobius"/>
    </source>
</evidence>
<keyword evidence="9" id="KW-1185">Reference proteome</keyword>
<evidence type="ECO:0000259" key="7">
    <source>
        <dbReference type="Pfam" id="PF20684"/>
    </source>
</evidence>
<keyword evidence="4 6" id="KW-0472">Membrane</keyword>
<keyword evidence="3 6" id="KW-1133">Transmembrane helix</keyword>
<evidence type="ECO:0000256" key="1">
    <source>
        <dbReference type="ARBA" id="ARBA00004141"/>
    </source>
</evidence>